<protein>
    <submittedName>
        <fullName evidence="3">Violaxanthin de-epoxidase</fullName>
        <ecNumber evidence="3">1.23.5.1</ecNumber>
    </submittedName>
</protein>
<keyword evidence="3" id="KW-0560">Oxidoreductase</keyword>
<organism evidence="3 4">
    <name type="scientific">Skeletonema marinoi</name>
    <dbReference type="NCBI Taxonomy" id="267567"/>
    <lineage>
        <taxon>Eukaryota</taxon>
        <taxon>Sar</taxon>
        <taxon>Stramenopiles</taxon>
        <taxon>Ochrophyta</taxon>
        <taxon>Bacillariophyta</taxon>
        <taxon>Coscinodiscophyceae</taxon>
        <taxon>Thalassiosirophycidae</taxon>
        <taxon>Thalassiosirales</taxon>
        <taxon>Skeletonemataceae</taxon>
        <taxon>Skeletonema</taxon>
        <taxon>Skeletonema marinoi-dohrnii complex</taxon>
    </lineage>
</organism>
<dbReference type="GO" id="GO:0010028">
    <property type="term" value="P:xanthophyll cycle"/>
    <property type="evidence" value="ECO:0007669"/>
    <property type="project" value="InterPro"/>
</dbReference>
<sequence>MMSKVATLCYLVAAAYATNFVSSFTIPTLKSKTTATSRSNQGQNYNLALDLLHPLRHSLYQPNVSSRSNTFLQSQTTQADFTNTDKATTPDIIGTVALLVPSSDQPSKFGSKSPVQPPSYREAAEQLARKIKQFSDGRIAAQVVTPSDVDTSSVLNSNALIALGLTTPQDVQFLSRTFRERRTAGEEEASSTQSLKMCQFAVDCGDNNYAPIVGPYDEANPSVVSEIAPWSDVASGKRLATQMKDLFDKQTSDEFALALMLFFNRFIDKIPWVQHSIDVTWEKGLGNVEEIYNMVTKCGPCITKCLADENCKACIEALDEIDTRDQVASYRTVVSYESELLRDFSLCILQKNNIFGCTAEVPKIPYVKPLGAFRGKEMTKDIAKGIMIGHLEGCGDAALEGCKELDVSWKVACGANVAYDQFPSQNQLFYPSAKGDSMWYDPVFRVETIDGRNVWCKRHYRVRNEKVPGTFRFSVLDNGVTSDEFWTIVDVAEDLSWIVFHYAGAAGAVGQRYIGGLLCTPDGTLPPESEMEKIWDVLRSAEIEPWELFVVDNNDTSPGALEAGPPPLDFYRKTASVIG</sequence>
<dbReference type="InterPro" id="IPR010788">
    <property type="entry name" value="VDE_dom"/>
</dbReference>
<dbReference type="AlphaFoldDB" id="A0AAD8XS64"/>
<dbReference type="PANTHER" id="PTHR33970">
    <property type="entry name" value="VIOLAXANTHIN DE-EPOXIDASE, CHLOROPLASTIC-RELATED"/>
    <property type="match status" value="1"/>
</dbReference>
<dbReference type="InterPro" id="IPR012674">
    <property type="entry name" value="Calycin"/>
</dbReference>
<feature type="signal peptide" evidence="1">
    <location>
        <begin position="1"/>
        <end position="17"/>
    </location>
</feature>
<name>A0AAD8XS64_9STRA</name>
<feature type="domain" description="VDE lipocalin" evidence="2">
    <location>
        <begin position="294"/>
        <end position="553"/>
    </location>
</feature>
<evidence type="ECO:0000259" key="2">
    <source>
        <dbReference type="Pfam" id="PF07137"/>
    </source>
</evidence>
<evidence type="ECO:0000313" key="3">
    <source>
        <dbReference type="EMBL" id="KAK1732604.1"/>
    </source>
</evidence>
<dbReference type="InterPro" id="IPR044682">
    <property type="entry name" value="VDE"/>
</dbReference>
<keyword evidence="4" id="KW-1185">Reference proteome</keyword>
<evidence type="ECO:0000256" key="1">
    <source>
        <dbReference type="SAM" id="SignalP"/>
    </source>
</evidence>
<dbReference type="Proteomes" id="UP001224775">
    <property type="component" value="Unassembled WGS sequence"/>
</dbReference>
<evidence type="ECO:0000313" key="4">
    <source>
        <dbReference type="Proteomes" id="UP001224775"/>
    </source>
</evidence>
<dbReference type="GO" id="GO:0046422">
    <property type="term" value="F:violaxanthin de-epoxidase activity"/>
    <property type="evidence" value="ECO:0007669"/>
    <property type="project" value="UniProtKB-EC"/>
</dbReference>
<gene>
    <name evidence="3" type="ORF">QTG54_016745</name>
</gene>
<dbReference type="Gene3D" id="2.40.128.20">
    <property type="match status" value="1"/>
</dbReference>
<dbReference type="EC" id="1.23.5.1" evidence="3"/>
<keyword evidence="1" id="KW-0732">Signal</keyword>
<proteinExistence type="predicted"/>
<accession>A0AAD8XS64</accession>
<feature type="chain" id="PRO_5041969744" evidence="1">
    <location>
        <begin position="18"/>
        <end position="579"/>
    </location>
</feature>
<comment type="caution">
    <text evidence="3">The sequence shown here is derived from an EMBL/GenBank/DDBJ whole genome shotgun (WGS) entry which is preliminary data.</text>
</comment>
<dbReference type="EMBL" id="JATAAI010000063">
    <property type="protein sequence ID" value="KAK1732604.1"/>
    <property type="molecule type" value="Genomic_DNA"/>
</dbReference>
<dbReference type="Pfam" id="PF07137">
    <property type="entry name" value="VDE"/>
    <property type="match status" value="1"/>
</dbReference>
<dbReference type="PANTHER" id="PTHR33970:SF2">
    <property type="entry name" value="OS01G0716400 PROTEIN"/>
    <property type="match status" value="1"/>
</dbReference>
<reference evidence="3" key="1">
    <citation type="submission" date="2023-06" db="EMBL/GenBank/DDBJ databases">
        <title>Survivors Of The Sea: Transcriptome response of Skeletonema marinoi to long-term dormancy.</title>
        <authorList>
            <person name="Pinder M.I.M."/>
            <person name="Kourtchenko O."/>
            <person name="Robertson E.K."/>
            <person name="Larsson T."/>
            <person name="Maumus F."/>
            <person name="Osuna-Cruz C.M."/>
            <person name="Vancaester E."/>
            <person name="Stenow R."/>
            <person name="Vandepoele K."/>
            <person name="Ploug H."/>
            <person name="Bruchert V."/>
            <person name="Godhe A."/>
            <person name="Topel M."/>
        </authorList>
    </citation>
    <scope>NUCLEOTIDE SEQUENCE</scope>
    <source>
        <strain evidence="3">R05AC</strain>
    </source>
</reference>